<keyword evidence="1" id="KW-0732">Signal</keyword>
<feature type="signal peptide" evidence="1">
    <location>
        <begin position="1"/>
        <end position="18"/>
    </location>
</feature>
<evidence type="ECO:0000313" key="2">
    <source>
        <dbReference type="EMBL" id="MBW79710.1"/>
    </source>
</evidence>
<feature type="chain" id="PRO_5014831231" evidence="1">
    <location>
        <begin position="19"/>
        <end position="90"/>
    </location>
</feature>
<protein>
    <submittedName>
        <fullName evidence="2">Putative secreted protein</fullName>
    </submittedName>
</protein>
<organism evidence="2">
    <name type="scientific">Anopheles darlingi</name>
    <name type="common">Mosquito</name>
    <dbReference type="NCBI Taxonomy" id="43151"/>
    <lineage>
        <taxon>Eukaryota</taxon>
        <taxon>Metazoa</taxon>
        <taxon>Ecdysozoa</taxon>
        <taxon>Arthropoda</taxon>
        <taxon>Hexapoda</taxon>
        <taxon>Insecta</taxon>
        <taxon>Pterygota</taxon>
        <taxon>Neoptera</taxon>
        <taxon>Endopterygota</taxon>
        <taxon>Diptera</taxon>
        <taxon>Nematocera</taxon>
        <taxon>Culicoidea</taxon>
        <taxon>Culicidae</taxon>
        <taxon>Anophelinae</taxon>
        <taxon>Anopheles</taxon>
    </lineage>
</organism>
<dbReference type="AlphaFoldDB" id="A0A2M4DQ70"/>
<dbReference type="EMBL" id="GGFL01015532">
    <property type="protein sequence ID" value="MBW79710.1"/>
    <property type="molecule type" value="Transcribed_RNA"/>
</dbReference>
<accession>A0A2M4DQ70</accession>
<reference evidence="2" key="1">
    <citation type="submission" date="2018-01" db="EMBL/GenBank/DDBJ databases">
        <title>An insight into the sialome of Amazonian anophelines.</title>
        <authorList>
            <person name="Ribeiro J.M."/>
            <person name="Scarpassa V."/>
            <person name="Calvo E."/>
        </authorList>
    </citation>
    <scope>NUCLEOTIDE SEQUENCE</scope>
</reference>
<name>A0A2M4DQ70_ANODA</name>
<proteinExistence type="predicted"/>
<sequence>MLMLLLVVLAFMSPYPFAERGSENPFLVSFFYFRLLVKTLSEANSEEYGKSPGVSLSLSACTTLRIDLLLLYVFVRCPPLKDTPSSGQGD</sequence>
<evidence type="ECO:0000256" key="1">
    <source>
        <dbReference type="SAM" id="SignalP"/>
    </source>
</evidence>